<dbReference type="RefSeq" id="WP_136834671.1">
    <property type="nucleotide sequence ID" value="NZ_SWBQ01000001.1"/>
</dbReference>
<evidence type="ECO:0000256" key="1">
    <source>
        <dbReference type="SAM" id="SignalP"/>
    </source>
</evidence>
<keyword evidence="4" id="KW-1185">Reference proteome</keyword>
<accession>A0A4U1CTH2</accession>
<dbReference type="InterPro" id="IPR024618">
    <property type="entry name" value="DUF3857"/>
</dbReference>
<dbReference type="Gene3D" id="3.10.620.30">
    <property type="match status" value="1"/>
</dbReference>
<protein>
    <submittedName>
        <fullName evidence="3">DUF3857 domain-containing protein</fullName>
    </submittedName>
</protein>
<comment type="caution">
    <text evidence="3">The sequence shown here is derived from an EMBL/GenBank/DDBJ whole genome shotgun (WGS) entry which is preliminary data.</text>
</comment>
<dbReference type="SUPFAM" id="SSF54001">
    <property type="entry name" value="Cysteine proteinases"/>
    <property type="match status" value="1"/>
</dbReference>
<dbReference type="Gene3D" id="2.60.120.1130">
    <property type="match status" value="1"/>
</dbReference>
<proteinExistence type="predicted"/>
<evidence type="ECO:0000259" key="2">
    <source>
        <dbReference type="Pfam" id="PF12969"/>
    </source>
</evidence>
<feature type="domain" description="DUF3857" evidence="2">
    <location>
        <begin position="59"/>
        <end position="216"/>
    </location>
</feature>
<dbReference type="Proteomes" id="UP000307244">
    <property type="component" value="Unassembled WGS sequence"/>
</dbReference>
<dbReference type="OrthoDB" id="8595007at2"/>
<feature type="chain" id="PRO_5020394358" evidence="1">
    <location>
        <begin position="20"/>
        <end position="636"/>
    </location>
</feature>
<reference evidence="3 4" key="1">
    <citation type="submission" date="2019-04" db="EMBL/GenBank/DDBJ databases">
        <title>Pedobacter sp. RP-3-15 sp. nov., isolated from Arctic soil.</title>
        <authorList>
            <person name="Dahal R.H."/>
            <person name="Kim D.-U."/>
        </authorList>
    </citation>
    <scope>NUCLEOTIDE SEQUENCE [LARGE SCALE GENOMIC DNA]</scope>
    <source>
        <strain evidence="3 4">RP-3-15</strain>
    </source>
</reference>
<gene>
    <name evidence="3" type="ORF">FA047_03985</name>
</gene>
<dbReference type="InterPro" id="IPR038765">
    <property type="entry name" value="Papain-like_cys_pep_sf"/>
</dbReference>
<name>A0A4U1CTH2_9SPHI</name>
<dbReference type="AlphaFoldDB" id="A0A4U1CTH2"/>
<evidence type="ECO:0000313" key="4">
    <source>
        <dbReference type="Proteomes" id="UP000307244"/>
    </source>
</evidence>
<sequence length="636" mass="72340">MQKKLLILFFIAFTYGSFAQNKTDYNADLIPSNLKSRAGAVIRNMETTVDMRTQDNVILYVKKAVTILNKSADERGALSIYYNKSTVVKSIKGLLLDAAGNTVGKFNQANFSDESASSDYSLFEDARIKSFAPSILSYPYTVVYEYEIRYRQNLIIPEWYANPYPDVAVEKNSYTFICKPEDKIRIKSYNYKSSPEESITEKTKSLTWSVKNLNAFKYEPYAPDPDSYLTYVKIAPEQFTYYGFKGTYNNWNELGKWVYNDLIKKRQTLSPAAISDVNKLVEGITDDKEKAKKIYEFMQKKTRYISVQVGIGGFQPFPASEVDRLSYGDCKALVNYTQSLLKAVGINSMYCVVNAGSLKKNMDIDFASMDQGNHIILCVPFKNDTTWLECTSQTTPFGYLGTFTDDRTVFACTEEGGGILRTPALNTTTNLSKRKAELTINDEGDVNGNMQTNVYGSQYDNYERIINEPYKEQLKHLKEAYDIDNINFSDVKFIQKKEGINPVTTESLKLKILKYTPKTSNRIYLIPNIFNKASSIPESKNRNLPVYVNRGYSDEDEIIYELPAGYALENKPEDVTIKTLFGTYEMAIKSDGKKLIYKRKLSINSGIFDANKYVDIVAFFSNINGFDNSKITLKSN</sequence>
<feature type="signal peptide" evidence="1">
    <location>
        <begin position="1"/>
        <end position="19"/>
    </location>
</feature>
<evidence type="ECO:0000313" key="3">
    <source>
        <dbReference type="EMBL" id="TKC09259.1"/>
    </source>
</evidence>
<dbReference type="Gene3D" id="2.60.40.3140">
    <property type="match status" value="1"/>
</dbReference>
<dbReference type="Pfam" id="PF12969">
    <property type="entry name" value="DUF3857"/>
    <property type="match status" value="1"/>
</dbReference>
<keyword evidence="1" id="KW-0732">Signal</keyword>
<organism evidence="3 4">
    <name type="scientific">Pedobacter frigoris</name>
    <dbReference type="NCBI Taxonomy" id="2571272"/>
    <lineage>
        <taxon>Bacteria</taxon>
        <taxon>Pseudomonadati</taxon>
        <taxon>Bacteroidota</taxon>
        <taxon>Sphingobacteriia</taxon>
        <taxon>Sphingobacteriales</taxon>
        <taxon>Sphingobacteriaceae</taxon>
        <taxon>Pedobacter</taxon>
    </lineage>
</organism>
<dbReference type="EMBL" id="SWBQ01000001">
    <property type="protein sequence ID" value="TKC09259.1"/>
    <property type="molecule type" value="Genomic_DNA"/>
</dbReference>